<organism evidence="4">
    <name type="scientific">Strongyloides ratti</name>
    <name type="common">Parasitic roundworm</name>
    <dbReference type="NCBI Taxonomy" id="34506"/>
    <lineage>
        <taxon>Eukaryota</taxon>
        <taxon>Metazoa</taxon>
        <taxon>Ecdysozoa</taxon>
        <taxon>Nematoda</taxon>
        <taxon>Chromadorea</taxon>
        <taxon>Rhabditida</taxon>
        <taxon>Tylenchina</taxon>
        <taxon>Panagrolaimomorpha</taxon>
        <taxon>Strongyloidoidea</taxon>
        <taxon>Strongyloididae</taxon>
        <taxon>Strongyloides</taxon>
    </lineage>
</organism>
<protein>
    <submittedName>
        <fullName evidence="4 6">Gamma interferon inducible lysosomal thiol reductase GILT family-containing protein</fullName>
    </submittedName>
</protein>
<keyword evidence="3" id="KW-0732">Signal</keyword>
<dbReference type="EMBL" id="LN609529">
    <property type="protein sequence ID" value="CEF66360.1"/>
    <property type="molecule type" value="Genomic_DNA"/>
</dbReference>
<feature type="signal peptide" evidence="3">
    <location>
        <begin position="1"/>
        <end position="21"/>
    </location>
</feature>
<feature type="chain" id="PRO_5015030759" evidence="3">
    <location>
        <begin position="22"/>
        <end position="242"/>
    </location>
</feature>
<dbReference type="WBParaSite" id="SRAE_2000103000.1">
    <property type="protein sequence ID" value="SRAE_2000103000.1"/>
    <property type="gene ID" value="WBGene00261230"/>
</dbReference>
<comment type="similarity">
    <text evidence="1">Belongs to the GILT family.</text>
</comment>
<dbReference type="Proteomes" id="UP000035682">
    <property type="component" value="Unplaced"/>
</dbReference>
<dbReference type="PANTHER" id="PTHR13234:SF70">
    <property type="entry name" value="GILT-LIKE PROTEIN C02D5.2"/>
    <property type="match status" value="1"/>
</dbReference>
<evidence type="ECO:0000313" key="4">
    <source>
        <dbReference type="EMBL" id="CEF66360.1"/>
    </source>
</evidence>
<evidence type="ECO:0000313" key="5">
    <source>
        <dbReference type="Proteomes" id="UP000035682"/>
    </source>
</evidence>
<dbReference type="Gene3D" id="3.40.30.10">
    <property type="entry name" value="Glutaredoxin"/>
    <property type="match status" value="1"/>
</dbReference>
<accession>A0A090LFU0</accession>
<reference evidence="6" key="2">
    <citation type="submission" date="2020-12" db="UniProtKB">
        <authorList>
            <consortium name="WormBaseParasite"/>
        </authorList>
    </citation>
    <scope>IDENTIFICATION</scope>
</reference>
<dbReference type="AlphaFoldDB" id="A0A090LFU0"/>
<reference evidence="4 5" key="1">
    <citation type="submission" date="2014-09" db="EMBL/GenBank/DDBJ databases">
        <authorList>
            <person name="Martin A.A."/>
        </authorList>
    </citation>
    <scope>NUCLEOTIDE SEQUENCE</scope>
    <source>
        <strain evidence="5">ED321</strain>
        <strain evidence="4">ED321 Heterogonic</strain>
    </source>
</reference>
<keyword evidence="5" id="KW-1185">Reference proteome</keyword>
<name>A0A090LFU0_STRRB</name>
<dbReference type="CTD" id="36378724"/>
<evidence type="ECO:0000256" key="2">
    <source>
        <dbReference type="ARBA" id="ARBA00023180"/>
    </source>
</evidence>
<sequence length="242" mass="27461">MNPSIFIIWSLFHLFFYSCYGGLSPKYKNQGNKALNISSKIYTISVLGESRCPDTTRFFNNHFAKFVSEFGDDKNVKMNYIPFGKASCKKVGDDYECVCQHKLLECQLNALQNCVKDAYQNKFKDYFPIVHCIQGKTSIDDAASQCFTNISKKLSKALKQCGSGKKGRKLLAEAEKVQLSKAPNLNFVPWIIINSERNEDVFHTGFEKSICENYLTDSSAPAACSTYMYNQILTSINSEKRF</sequence>
<dbReference type="STRING" id="34506.A0A090LFU0"/>
<gene>
    <name evidence="4 6 7" type="ORF">SRAE_2000103000</name>
</gene>
<keyword evidence="2" id="KW-0325">Glycoprotein</keyword>
<evidence type="ECO:0000256" key="3">
    <source>
        <dbReference type="SAM" id="SignalP"/>
    </source>
</evidence>
<dbReference type="WormBase" id="SRAE_2000103000">
    <property type="protein sequence ID" value="SRP00784"/>
    <property type="gene ID" value="WBGene00261230"/>
</dbReference>
<dbReference type="Pfam" id="PF03227">
    <property type="entry name" value="GILT"/>
    <property type="match status" value="1"/>
</dbReference>
<dbReference type="OrthoDB" id="958254at2759"/>
<evidence type="ECO:0000313" key="7">
    <source>
        <dbReference type="WormBase" id="SRAE_2000103000"/>
    </source>
</evidence>
<evidence type="ECO:0000256" key="1">
    <source>
        <dbReference type="ARBA" id="ARBA00005679"/>
    </source>
</evidence>
<dbReference type="GO" id="GO:0016671">
    <property type="term" value="F:oxidoreductase activity, acting on a sulfur group of donors, disulfide as acceptor"/>
    <property type="evidence" value="ECO:0007669"/>
    <property type="project" value="InterPro"/>
</dbReference>
<dbReference type="GeneID" id="36378724"/>
<dbReference type="OMA" id="YIEAQCP"/>
<proteinExistence type="inferred from homology"/>
<dbReference type="PANTHER" id="PTHR13234">
    <property type="entry name" value="GAMMA-INTERFERON INDUCIBLE LYSOSOMAL THIOL REDUCTASE GILT"/>
    <property type="match status" value="1"/>
</dbReference>
<dbReference type="RefSeq" id="XP_024505560.1">
    <property type="nucleotide sequence ID" value="XM_024651933.1"/>
</dbReference>
<dbReference type="InterPro" id="IPR004911">
    <property type="entry name" value="Interferon-induced_GILT"/>
</dbReference>
<evidence type="ECO:0000313" key="6">
    <source>
        <dbReference type="WBParaSite" id="SRAE_2000103000.1"/>
    </source>
</evidence>